<gene>
    <name evidence="3" type="ORF">FDP41_005961</name>
</gene>
<dbReference type="GeneID" id="68113179"/>
<dbReference type="SUPFAM" id="SSF54928">
    <property type="entry name" value="RNA-binding domain, RBD"/>
    <property type="match status" value="1"/>
</dbReference>
<evidence type="ECO:0000313" key="3">
    <source>
        <dbReference type="EMBL" id="KAF0975208.1"/>
    </source>
</evidence>
<dbReference type="Pfam" id="PF04857">
    <property type="entry name" value="CAF1"/>
    <property type="match status" value="1"/>
</dbReference>
<dbReference type="SUPFAM" id="SSF82708">
    <property type="entry name" value="R3H domain"/>
    <property type="match status" value="1"/>
</dbReference>
<dbReference type="InterPro" id="IPR051181">
    <property type="entry name" value="CAF1_poly(A)_ribonucleases"/>
</dbReference>
<dbReference type="SUPFAM" id="SSF53098">
    <property type="entry name" value="Ribonuclease H-like"/>
    <property type="match status" value="1"/>
</dbReference>
<comment type="similarity">
    <text evidence="1">Belongs to the CAF1 family.</text>
</comment>
<feature type="compositionally biased region" description="Polar residues" evidence="2">
    <location>
        <begin position="721"/>
        <end position="742"/>
    </location>
</feature>
<dbReference type="GO" id="GO:0000175">
    <property type="term" value="F:3'-5'-RNA exonuclease activity"/>
    <property type="evidence" value="ECO:0007669"/>
    <property type="project" value="TreeGrafter"/>
</dbReference>
<evidence type="ECO:0000313" key="4">
    <source>
        <dbReference type="Proteomes" id="UP000444721"/>
    </source>
</evidence>
<dbReference type="VEuPathDB" id="AmoebaDB:NfTy_043800"/>
<dbReference type="InterPro" id="IPR035979">
    <property type="entry name" value="RBD_domain_sf"/>
</dbReference>
<proteinExistence type="inferred from homology"/>
<feature type="compositionally biased region" description="Low complexity" evidence="2">
    <location>
        <begin position="743"/>
        <end position="757"/>
    </location>
</feature>
<dbReference type="Gene3D" id="3.30.70.330">
    <property type="match status" value="1"/>
</dbReference>
<keyword evidence="4" id="KW-1185">Reference proteome</keyword>
<dbReference type="InterPro" id="IPR012337">
    <property type="entry name" value="RNaseH-like_sf"/>
</dbReference>
<evidence type="ECO:0000256" key="1">
    <source>
        <dbReference type="ARBA" id="ARBA00008372"/>
    </source>
</evidence>
<dbReference type="PANTHER" id="PTHR15092">
    <property type="entry name" value="POLY A -SPECIFIC RIBONUCLEASE/TARGET OF EGR1, MEMBER 1"/>
    <property type="match status" value="1"/>
</dbReference>
<dbReference type="PANTHER" id="PTHR15092:SF22">
    <property type="entry name" value="POLY(A)-SPECIFIC RIBONUCLEASE PNLDC1"/>
    <property type="match status" value="1"/>
</dbReference>
<dbReference type="EMBL" id="VFQX01000048">
    <property type="protein sequence ID" value="KAF0975208.1"/>
    <property type="molecule type" value="Genomic_DNA"/>
</dbReference>
<dbReference type="Gene3D" id="3.30.420.10">
    <property type="entry name" value="Ribonuclease H-like superfamily/Ribonuclease H"/>
    <property type="match status" value="2"/>
</dbReference>
<dbReference type="AlphaFoldDB" id="A0A6A5BM36"/>
<feature type="region of interest" description="Disordered" evidence="2">
    <location>
        <begin position="1"/>
        <end position="96"/>
    </location>
</feature>
<dbReference type="Proteomes" id="UP000444721">
    <property type="component" value="Unassembled WGS sequence"/>
</dbReference>
<dbReference type="InterPro" id="IPR036397">
    <property type="entry name" value="RNaseH_sf"/>
</dbReference>
<dbReference type="OMA" id="LMHTIIG"/>
<dbReference type="VEuPathDB" id="AmoebaDB:FDP41_005961"/>
<organism evidence="3 4">
    <name type="scientific">Naegleria fowleri</name>
    <name type="common">Brain eating amoeba</name>
    <dbReference type="NCBI Taxonomy" id="5763"/>
    <lineage>
        <taxon>Eukaryota</taxon>
        <taxon>Discoba</taxon>
        <taxon>Heterolobosea</taxon>
        <taxon>Tetramitia</taxon>
        <taxon>Eutetramitia</taxon>
        <taxon>Vahlkampfiidae</taxon>
        <taxon>Naegleria</taxon>
    </lineage>
</organism>
<dbReference type="OrthoDB" id="1432093at2759"/>
<dbReference type="InterPro" id="IPR006941">
    <property type="entry name" value="RNase_CAF1"/>
</dbReference>
<dbReference type="GO" id="GO:0003723">
    <property type="term" value="F:RNA binding"/>
    <property type="evidence" value="ECO:0007669"/>
    <property type="project" value="TreeGrafter"/>
</dbReference>
<feature type="compositionally biased region" description="Low complexity" evidence="2">
    <location>
        <begin position="79"/>
        <end position="90"/>
    </location>
</feature>
<dbReference type="VEuPathDB" id="AmoebaDB:NF0101600"/>
<accession>A0A6A5BM36</accession>
<dbReference type="InterPro" id="IPR036867">
    <property type="entry name" value="R3H_dom_sf"/>
</dbReference>
<dbReference type="InterPro" id="IPR012677">
    <property type="entry name" value="Nucleotide-bd_a/b_plait_sf"/>
</dbReference>
<feature type="compositionally biased region" description="Polar residues" evidence="2">
    <location>
        <begin position="767"/>
        <end position="776"/>
    </location>
</feature>
<reference evidence="3 4" key="1">
    <citation type="journal article" date="2019" name="Sci. Rep.">
        <title>Nanopore sequencing improves the draft genome of the human pathogenic amoeba Naegleria fowleri.</title>
        <authorList>
            <person name="Liechti N."/>
            <person name="Schurch N."/>
            <person name="Bruggmann R."/>
            <person name="Wittwer M."/>
        </authorList>
    </citation>
    <scope>NUCLEOTIDE SEQUENCE [LARGE SCALE GENOMIC DNA]</scope>
    <source>
        <strain evidence="3 4">ATCC 30894</strain>
    </source>
</reference>
<feature type="compositionally biased region" description="Basic and acidic residues" evidence="2">
    <location>
        <begin position="319"/>
        <end position="331"/>
    </location>
</feature>
<sequence length="782" mass="87918">MAQNEEENNKMATDDNTITAEQALQGSSDESSLTQSNRDVNSLGNSDEMDKTDELETSTPTPAVSAVGDTFPSSSEAENTNTLTSSDSDTVLGGINNDDSDKGLAITSESAQCVQLPATTALTKKSPSIIDVTKINFEEKLAEIKELLPKTAFVSFDLEMTGLELDDEHKIFPFDTIEDRYVKLRDSASQFEVVQFGLCLWFVERPEDEFSNIQDEAERLRQLLKNSLAKKTTSNAAAASPKVIAKPYNFYLFKAPSRSSSVFSCQNTCLQFLVQNKMDLNKVIAHGITYMNEVEEASTREKITRIAKFRASGSGTRKRPNDRGERIDSSRLTPEQREFLENCKERVADWVANSTDTELDLDPCNGFERKFLFEELGSLYEGRLVLNTVNTSNKRLSFIRIKRVGTETTEERMNREIEEAVNQELGFTRLVRELTKHKHLILIGHNALLDMMHVIHKFIKPLPSSSEEFKAIVRENFENVIDTKYICETYPQISSALVRDTSLRTVFDYMLHKTDVGGPKFENFDEFYEGIKDFDHVAAFDAFMTGFVFMKVSQIIGTNRNKLFHGISDLSHIKEMVNIINVMNCDHNFKLLKPNPLEDRSDLFLLTGLTQEITNEHIKNAFYKYGMIKIFWINARYCWVKLMNKTSADLCSRDVMDVTNCHNPGLKTLVFERGVSVMSYYQAKEGHILPTLSSLTEKEQETLKKRKSISSSDGLGDDENYPSTPNATNQSMQSTSPAGTSASFSPMQTSPPSSSSSQNKRVRRSAALTNGESSGGFSCIIL</sequence>
<feature type="region of interest" description="Disordered" evidence="2">
    <location>
        <begin position="697"/>
        <end position="777"/>
    </location>
</feature>
<dbReference type="RefSeq" id="XP_044559921.1">
    <property type="nucleotide sequence ID" value="XM_044709543.1"/>
</dbReference>
<protein>
    <submittedName>
        <fullName evidence="3">Uncharacterized protein</fullName>
    </submittedName>
</protein>
<name>A0A6A5BM36_NAEFO</name>
<comment type="caution">
    <text evidence="3">The sequence shown here is derived from an EMBL/GenBank/DDBJ whole genome shotgun (WGS) entry which is preliminary data.</text>
</comment>
<feature type="region of interest" description="Disordered" evidence="2">
    <location>
        <begin position="310"/>
        <end position="331"/>
    </location>
</feature>
<feature type="compositionally biased region" description="Polar residues" evidence="2">
    <location>
        <begin position="14"/>
        <end position="45"/>
    </location>
</feature>
<evidence type="ECO:0000256" key="2">
    <source>
        <dbReference type="SAM" id="MobiDB-lite"/>
    </source>
</evidence>